<accession>A0A930UZT1</accession>
<organism evidence="2 3">
    <name type="scientific">Nocardioides acrostichi</name>
    <dbReference type="NCBI Taxonomy" id="2784339"/>
    <lineage>
        <taxon>Bacteria</taxon>
        <taxon>Bacillati</taxon>
        <taxon>Actinomycetota</taxon>
        <taxon>Actinomycetes</taxon>
        <taxon>Propionibacteriales</taxon>
        <taxon>Nocardioidaceae</taxon>
        <taxon>Nocardioides</taxon>
    </lineage>
</organism>
<dbReference type="EMBL" id="JADIVZ010000002">
    <property type="protein sequence ID" value="MBF4161117.1"/>
    <property type="molecule type" value="Genomic_DNA"/>
</dbReference>
<proteinExistence type="predicted"/>
<dbReference type="InterPro" id="IPR011008">
    <property type="entry name" value="Dimeric_a/b-barrel"/>
</dbReference>
<sequence>MRRHDLAQLNVGRLLAPQDSPVVADFVNALDEINALADAAPGFCWRFQTDDGNAMAERPFVGDDEMLVNFSTWESHESLADYVYRSHHVDFLRRRREWFEHLGEVVTVLWWVPRGHRPTSAEALERLAHLREQGPTPWAFTFRTRFEPGAGTAVPGADRDVCPA</sequence>
<name>A0A930UZT1_9ACTN</name>
<dbReference type="SUPFAM" id="SSF54909">
    <property type="entry name" value="Dimeric alpha+beta barrel"/>
    <property type="match status" value="1"/>
</dbReference>
<dbReference type="Proteomes" id="UP000656804">
    <property type="component" value="Unassembled WGS sequence"/>
</dbReference>
<evidence type="ECO:0000313" key="2">
    <source>
        <dbReference type="EMBL" id="MBF4161117.1"/>
    </source>
</evidence>
<comment type="caution">
    <text evidence="2">The sequence shown here is derived from an EMBL/GenBank/DDBJ whole genome shotgun (WGS) entry which is preliminary data.</text>
</comment>
<gene>
    <name evidence="2" type="ORF">ISG29_05395</name>
</gene>
<dbReference type="RefSeq" id="WP_194502378.1">
    <property type="nucleotide sequence ID" value="NZ_JADIVZ010000002.1"/>
</dbReference>
<keyword evidence="3" id="KW-1185">Reference proteome</keyword>
<dbReference type="InterPro" id="IPR021708">
    <property type="entry name" value="DUF3291"/>
</dbReference>
<protein>
    <submittedName>
        <fullName evidence="2">DUF3291 domain-containing protein</fullName>
    </submittedName>
</protein>
<evidence type="ECO:0000313" key="3">
    <source>
        <dbReference type="Proteomes" id="UP000656804"/>
    </source>
</evidence>
<evidence type="ECO:0000259" key="1">
    <source>
        <dbReference type="Pfam" id="PF11695"/>
    </source>
</evidence>
<dbReference type="Pfam" id="PF11695">
    <property type="entry name" value="DUF3291"/>
    <property type="match status" value="1"/>
</dbReference>
<feature type="domain" description="DUF3291" evidence="1">
    <location>
        <begin position="6"/>
        <end position="144"/>
    </location>
</feature>
<dbReference type="AlphaFoldDB" id="A0A930UZT1"/>
<reference evidence="2" key="1">
    <citation type="submission" date="2020-11" db="EMBL/GenBank/DDBJ databases">
        <title>Nocardioides sp. CBS4Y-1, whole genome shotgun sequence.</title>
        <authorList>
            <person name="Tuo L."/>
        </authorList>
    </citation>
    <scope>NUCLEOTIDE SEQUENCE</scope>
    <source>
        <strain evidence="2">CBS4Y-1</strain>
    </source>
</reference>